<sequence length="197" mass="23514">MNARNTIISSIKMPVELIPVNLKPDHMGAGPAIPLKYNPNYRLDHFYKYKHETISRMPPYHYKWGGMDYKYTPHNDRSVYKKREGYYYIPPTKVSMVDRGRLKEIDDFYTVSQLHRDNYRDDTDTLYPMRYFKRAEYVYQCPPNTTSRYFSYPEYHVKYKHPYVVPLTLGRTVRPTLLPDRALTGVFAPSSTFTWKI</sequence>
<reference evidence="1" key="1">
    <citation type="submission" date="2022-01" db="EMBL/GenBank/DDBJ databases">
        <authorList>
            <person name="King R."/>
        </authorList>
    </citation>
    <scope>NUCLEOTIDE SEQUENCE</scope>
</reference>
<accession>A0A9N9TJR2</accession>
<dbReference type="Proteomes" id="UP001153712">
    <property type="component" value="Chromosome 11"/>
</dbReference>
<evidence type="ECO:0000313" key="2">
    <source>
        <dbReference type="Proteomes" id="UP001153712"/>
    </source>
</evidence>
<name>A0A9N9TJR2_PHYSR</name>
<keyword evidence="2" id="KW-1185">Reference proteome</keyword>
<protein>
    <submittedName>
        <fullName evidence="1">Uncharacterized protein</fullName>
    </submittedName>
</protein>
<proteinExistence type="predicted"/>
<gene>
    <name evidence="1" type="ORF">PHYEVI_LOCUS2521</name>
</gene>
<dbReference type="EMBL" id="OU900104">
    <property type="protein sequence ID" value="CAG9856094.1"/>
    <property type="molecule type" value="Genomic_DNA"/>
</dbReference>
<dbReference type="OrthoDB" id="8181742at2759"/>
<evidence type="ECO:0000313" key="1">
    <source>
        <dbReference type="EMBL" id="CAG9856094.1"/>
    </source>
</evidence>
<dbReference type="AlphaFoldDB" id="A0A9N9TJR2"/>
<organism evidence="1 2">
    <name type="scientific">Phyllotreta striolata</name>
    <name type="common">Striped flea beetle</name>
    <name type="synonym">Crioceris striolata</name>
    <dbReference type="NCBI Taxonomy" id="444603"/>
    <lineage>
        <taxon>Eukaryota</taxon>
        <taxon>Metazoa</taxon>
        <taxon>Ecdysozoa</taxon>
        <taxon>Arthropoda</taxon>
        <taxon>Hexapoda</taxon>
        <taxon>Insecta</taxon>
        <taxon>Pterygota</taxon>
        <taxon>Neoptera</taxon>
        <taxon>Endopterygota</taxon>
        <taxon>Coleoptera</taxon>
        <taxon>Polyphaga</taxon>
        <taxon>Cucujiformia</taxon>
        <taxon>Chrysomeloidea</taxon>
        <taxon>Chrysomelidae</taxon>
        <taxon>Galerucinae</taxon>
        <taxon>Alticini</taxon>
        <taxon>Phyllotreta</taxon>
    </lineage>
</organism>